<reference evidence="1" key="1">
    <citation type="submission" date="2014-09" db="EMBL/GenBank/DDBJ databases">
        <authorList>
            <person name="Magalhaes I.L.F."/>
            <person name="Oliveira U."/>
            <person name="Santos F.R."/>
            <person name="Vidigal T.H.D.A."/>
            <person name="Brescovit A.D."/>
            <person name="Santos A.J."/>
        </authorList>
    </citation>
    <scope>NUCLEOTIDE SEQUENCE</scope>
    <source>
        <tissue evidence="1">Shoot tissue taken approximately 20 cm above the soil surface</tissue>
    </source>
</reference>
<name>A0A0A9GHX0_ARUDO</name>
<dbReference type="EMBL" id="GBRH01174857">
    <property type="protein sequence ID" value="JAE23039.1"/>
    <property type="molecule type" value="Transcribed_RNA"/>
</dbReference>
<dbReference type="AlphaFoldDB" id="A0A0A9GHX0"/>
<evidence type="ECO:0000313" key="1">
    <source>
        <dbReference type="EMBL" id="JAE23039.1"/>
    </source>
</evidence>
<accession>A0A0A9GHX0</accession>
<sequence>MRTINQLWFFFTYYDFICHMVSCVALSKLTALCFAASEEEKEG</sequence>
<protein>
    <submittedName>
        <fullName evidence="1">Uncharacterized protein</fullName>
    </submittedName>
</protein>
<reference evidence="1" key="2">
    <citation type="journal article" date="2015" name="Data Brief">
        <title>Shoot transcriptome of the giant reed, Arundo donax.</title>
        <authorList>
            <person name="Barrero R.A."/>
            <person name="Guerrero F.D."/>
            <person name="Moolhuijzen P."/>
            <person name="Goolsby J.A."/>
            <person name="Tidwell J."/>
            <person name="Bellgard S.E."/>
            <person name="Bellgard M.I."/>
        </authorList>
    </citation>
    <scope>NUCLEOTIDE SEQUENCE</scope>
    <source>
        <tissue evidence="1">Shoot tissue taken approximately 20 cm above the soil surface</tissue>
    </source>
</reference>
<proteinExistence type="predicted"/>
<organism evidence="1">
    <name type="scientific">Arundo donax</name>
    <name type="common">Giant reed</name>
    <name type="synonym">Donax arundinaceus</name>
    <dbReference type="NCBI Taxonomy" id="35708"/>
    <lineage>
        <taxon>Eukaryota</taxon>
        <taxon>Viridiplantae</taxon>
        <taxon>Streptophyta</taxon>
        <taxon>Embryophyta</taxon>
        <taxon>Tracheophyta</taxon>
        <taxon>Spermatophyta</taxon>
        <taxon>Magnoliopsida</taxon>
        <taxon>Liliopsida</taxon>
        <taxon>Poales</taxon>
        <taxon>Poaceae</taxon>
        <taxon>PACMAD clade</taxon>
        <taxon>Arundinoideae</taxon>
        <taxon>Arundineae</taxon>
        <taxon>Arundo</taxon>
    </lineage>
</organism>